<dbReference type="PRINTS" id="PR00320">
    <property type="entry name" value="GPROTEINBRPT"/>
</dbReference>
<keyword evidence="7" id="KW-0112">Calmodulin-binding</keyword>
<keyword evidence="8" id="KW-0175">Coiled coil</keyword>
<dbReference type="PROSITE" id="PS50082">
    <property type="entry name" value="WD_REPEATS_2"/>
    <property type="match status" value="4"/>
</dbReference>
<feature type="repeat" description="WD" evidence="9">
    <location>
        <begin position="607"/>
        <end position="638"/>
    </location>
</feature>
<evidence type="ECO:0000256" key="2">
    <source>
        <dbReference type="ARBA" id="ARBA00009616"/>
    </source>
</evidence>
<sequence>MAKSKLLAKLDGKKDSRKSKVKTNQFSPLPDECTCGQEAISETGIEAKQLLSPFSIPGVLHFLQQEWSRYELERAQWEIERSELKARLSFLIGERKSQENLKHDLVRRIKMLEYALKQERAKFQELMVSNENHDKSSANLEEEDDDDELQASSINPPSTVPLDIDAIFPPPPAQLLASSSSTTASGASAIVPRTSKAGGGGGTVPQQTPTPTDHAWAHARETLRQYLQEIGYTEHILEARSFRVKQLLGIQPSTVVTDAAPKRGADGGTTAPAAITETKPMSAAKKALLESEQGVYLDAILEAAQAIENKSSRTPQRPKILKNERYKTPRNAEDSDCSSDDQDGSGGGVGDAELDAETVNAFSEFAFLKKEPQPKQLQEMREQCIKDKERRLRQQQNIAQASGVGQPKIGGGGAYSSAAAQRHISVDTVHGIPPATALNTTSAAAAAELMLLDNNEKYADIKSGFDEDDDDGVQKLRWNIRYTLRSHYDSIRAMQFHPVEPVLITASEDGTAKLWDLSHSSVVGGTGAKNEGGGVKTAQSATGIVDIEPLYTFRGHRGPILALDLAPQGETCYTGGLDGKICCWTVPATGGLDIYQTFDPSVLQERLCGHTDAVWCLCFHSASNRLISASADGTIRIWIVGLADGAMPSPLLKTIQVSEEGEGGRIVRPHSIDLVSTADRQQLLCAYQGPSPRCNIRDLETGQVVVNFQFDGDDQPGSLNKIVSHPTMPVSIAAGEDRKIRFFDNNTGKLISATMAHVEGVSTLAIDPNGLYLLSGSHDGSLRLWNAEKRVCLQEIAAHRKKLGAGVMAVAFHPSRQLIGSAGADSLAKVYSPIRQSPRSSLISAAAASPSSSPGSSGPSSVAGSPQKSSPISSAITPAKQQHSTKI</sequence>
<accession>A0A914I4P5</accession>
<organism evidence="12 13">
    <name type="scientific">Globodera rostochiensis</name>
    <name type="common">Golden nematode worm</name>
    <name type="synonym">Heterodera rostochiensis</name>
    <dbReference type="NCBI Taxonomy" id="31243"/>
    <lineage>
        <taxon>Eukaryota</taxon>
        <taxon>Metazoa</taxon>
        <taxon>Ecdysozoa</taxon>
        <taxon>Nematoda</taxon>
        <taxon>Chromadorea</taxon>
        <taxon>Rhabditida</taxon>
        <taxon>Tylenchina</taxon>
        <taxon>Tylenchomorpha</taxon>
        <taxon>Tylenchoidea</taxon>
        <taxon>Heteroderidae</taxon>
        <taxon>Heteroderinae</taxon>
        <taxon>Globodera</taxon>
    </lineage>
</organism>
<feature type="repeat" description="WD" evidence="9">
    <location>
        <begin position="484"/>
        <end position="525"/>
    </location>
</feature>
<dbReference type="PANTHER" id="PTHR15653">
    <property type="entry name" value="STRIATIN"/>
    <property type="match status" value="1"/>
</dbReference>
<dbReference type="CDD" id="cd00200">
    <property type="entry name" value="WD40"/>
    <property type="match status" value="1"/>
</dbReference>
<keyword evidence="6" id="KW-0677">Repeat</keyword>
<feature type="domain" description="Striatin N-terminal" evidence="11">
    <location>
        <begin position="56"/>
        <end position="236"/>
    </location>
</feature>
<feature type="compositionally biased region" description="Acidic residues" evidence="10">
    <location>
        <begin position="334"/>
        <end position="343"/>
    </location>
</feature>
<protein>
    <submittedName>
        <fullName evidence="13">Striatin N-terminal domain-containing protein</fullName>
    </submittedName>
</protein>
<keyword evidence="5 9" id="KW-0853">WD repeat</keyword>
<dbReference type="Gene3D" id="2.130.10.10">
    <property type="entry name" value="YVTN repeat-like/Quinoprotein amine dehydrogenase"/>
    <property type="match status" value="3"/>
</dbReference>
<evidence type="ECO:0000256" key="10">
    <source>
        <dbReference type="SAM" id="MobiDB-lite"/>
    </source>
</evidence>
<dbReference type="PANTHER" id="PTHR15653:SF0">
    <property type="entry name" value="CONNECTOR OF KINASE TO AP-1, ISOFORM E"/>
    <property type="match status" value="1"/>
</dbReference>
<dbReference type="PROSITE" id="PS50294">
    <property type="entry name" value="WD_REPEATS_REGION"/>
    <property type="match status" value="3"/>
</dbReference>
<dbReference type="InterPro" id="IPR013258">
    <property type="entry name" value="Striatin_N"/>
</dbReference>
<dbReference type="GO" id="GO:0005737">
    <property type="term" value="C:cytoplasm"/>
    <property type="evidence" value="ECO:0007669"/>
    <property type="project" value="UniProtKB-SubCell"/>
</dbReference>
<dbReference type="InterPro" id="IPR036322">
    <property type="entry name" value="WD40_repeat_dom_sf"/>
</dbReference>
<feature type="region of interest" description="Disordered" evidence="10">
    <location>
        <begin position="192"/>
        <end position="212"/>
    </location>
</feature>
<dbReference type="Pfam" id="PF00400">
    <property type="entry name" value="WD40"/>
    <property type="match status" value="5"/>
</dbReference>
<feature type="region of interest" description="Disordered" evidence="10">
    <location>
        <begin position="130"/>
        <end position="167"/>
    </location>
</feature>
<keyword evidence="4" id="KW-0597">Phosphoprotein</keyword>
<evidence type="ECO:0000259" key="11">
    <source>
        <dbReference type="Pfam" id="PF08232"/>
    </source>
</evidence>
<feature type="compositionally biased region" description="Low complexity" evidence="10">
    <location>
        <begin position="842"/>
        <end position="866"/>
    </location>
</feature>
<dbReference type="Proteomes" id="UP000887572">
    <property type="component" value="Unplaced"/>
</dbReference>
<keyword evidence="12" id="KW-1185">Reference proteome</keyword>
<dbReference type="WBParaSite" id="Gr19_v10_g728.t1">
    <property type="protein sequence ID" value="Gr19_v10_g728.t1"/>
    <property type="gene ID" value="Gr19_v10_g728"/>
</dbReference>
<evidence type="ECO:0000256" key="9">
    <source>
        <dbReference type="PROSITE-ProRule" id="PRU00221"/>
    </source>
</evidence>
<dbReference type="InterPro" id="IPR051488">
    <property type="entry name" value="WD_repeat_striatin"/>
</dbReference>
<dbReference type="InterPro" id="IPR015943">
    <property type="entry name" value="WD40/YVTN_repeat-like_dom_sf"/>
</dbReference>
<dbReference type="FunFam" id="1.20.5.300:FF:000001">
    <property type="entry name" value="striatin isoform X1"/>
    <property type="match status" value="1"/>
</dbReference>
<dbReference type="AlphaFoldDB" id="A0A914I4P5"/>
<feature type="region of interest" description="Disordered" evidence="10">
    <location>
        <begin position="842"/>
        <end position="887"/>
    </location>
</feature>
<evidence type="ECO:0000256" key="8">
    <source>
        <dbReference type="ARBA" id="ARBA00023054"/>
    </source>
</evidence>
<dbReference type="Gene3D" id="1.20.5.300">
    <property type="match status" value="1"/>
</dbReference>
<evidence type="ECO:0000256" key="1">
    <source>
        <dbReference type="ARBA" id="ARBA00004496"/>
    </source>
</evidence>
<dbReference type="PROSITE" id="PS00678">
    <property type="entry name" value="WD_REPEATS_1"/>
    <property type="match status" value="1"/>
</dbReference>
<reference evidence="13" key="1">
    <citation type="submission" date="2022-11" db="UniProtKB">
        <authorList>
            <consortium name="WormBaseParasite"/>
        </authorList>
    </citation>
    <scope>IDENTIFICATION</scope>
</reference>
<comment type="subcellular location">
    <subcellularLocation>
        <location evidence="1">Cytoplasm</location>
    </subcellularLocation>
</comment>
<feature type="repeat" description="WD" evidence="9">
    <location>
        <begin position="553"/>
        <end position="586"/>
    </location>
</feature>
<evidence type="ECO:0000256" key="5">
    <source>
        <dbReference type="ARBA" id="ARBA00022574"/>
    </source>
</evidence>
<dbReference type="InterPro" id="IPR019775">
    <property type="entry name" value="WD40_repeat_CS"/>
</dbReference>
<feature type="region of interest" description="Disordered" evidence="10">
    <location>
        <begin position="1"/>
        <end position="25"/>
    </location>
</feature>
<evidence type="ECO:0000313" key="13">
    <source>
        <dbReference type="WBParaSite" id="Gr19_v10_g728.t1"/>
    </source>
</evidence>
<feature type="region of interest" description="Disordered" evidence="10">
    <location>
        <begin position="309"/>
        <end position="352"/>
    </location>
</feature>
<dbReference type="SMART" id="SM00320">
    <property type="entry name" value="WD40"/>
    <property type="match status" value="6"/>
</dbReference>
<feature type="compositionally biased region" description="Basic and acidic residues" evidence="10">
    <location>
        <begin position="321"/>
        <end position="333"/>
    </location>
</feature>
<dbReference type="InterPro" id="IPR001680">
    <property type="entry name" value="WD40_rpt"/>
</dbReference>
<feature type="repeat" description="WD" evidence="9">
    <location>
        <begin position="754"/>
        <end position="795"/>
    </location>
</feature>
<evidence type="ECO:0000256" key="4">
    <source>
        <dbReference type="ARBA" id="ARBA00022553"/>
    </source>
</evidence>
<dbReference type="InterPro" id="IPR020472">
    <property type="entry name" value="WD40_PAC1"/>
</dbReference>
<dbReference type="SUPFAM" id="SSF50978">
    <property type="entry name" value="WD40 repeat-like"/>
    <property type="match status" value="1"/>
</dbReference>
<comment type="similarity">
    <text evidence="2">Belongs to the WD repeat striatin family.</text>
</comment>
<dbReference type="Pfam" id="PF08232">
    <property type="entry name" value="Striatin"/>
    <property type="match status" value="1"/>
</dbReference>
<proteinExistence type="inferred from homology"/>
<feature type="compositionally biased region" description="Polar residues" evidence="10">
    <location>
        <begin position="867"/>
        <end position="887"/>
    </location>
</feature>
<evidence type="ECO:0000256" key="7">
    <source>
        <dbReference type="ARBA" id="ARBA00022860"/>
    </source>
</evidence>
<evidence type="ECO:0000313" key="12">
    <source>
        <dbReference type="Proteomes" id="UP000887572"/>
    </source>
</evidence>
<evidence type="ECO:0000256" key="6">
    <source>
        <dbReference type="ARBA" id="ARBA00022737"/>
    </source>
</evidence>
<keyword evidence="3" id="KW-0963">Cytoplasm</keyword>
<dbReference type="GO" id="GO:0005516">
    <property type="term" value="F:calmodulin binding"/>
    <property type="evidence" value="ECO:0007669"/>
    <property type="project" value="UniProtKB-KW"/>
</dbReference>
<name>A0A914I4P5_GLORO</name>
<evidence type="ECO:0000256" key="3">
    <source>
        <dbReference type="ARBA" id="ARBA00022490"/>
    </source>
</evidence>
<feature type="compositionally biased region" description="Acidic residues" evidence="10">
    <location>
        <begin position="140"/>
        <end position="149"/>
    </location>
</feature>